<dbReference type="InterPro" id="IPR002298">
    <property type="entry name" value="DNA_polymerase_A"/>
</dbReference>
<dbReference type="GO" id="GO:0006302">
    <property type="term" value="P:double-strand break repair"/>
    <property type="evidence" value="ECO:0007669"/>
    <property type="project" value="TreeGrafter"/>
</dbReference>
<name>A0A2I0KD05_PUNGR</name>
<dbReference type="AlphaFoldDB" id="A0A2I0KD05"/>
<dbReference type="PANTHER" id="PTHR10133:SF62">
    <property type="entry name" value="DNA POLYMERASE THETA"/>
    <property type="match status" value="1"/>
</dbReference>
<gene>
    <name evidence="1" type="ORF">CRG98_013598</name>
</gene>
<sequence>GSRARALYKAGLRTPLAITEASIAEIVKALFESSSWAAEETSAQRRMQLGIAKKIKNGARKIVLDKAEEARLAAFSAFQSLGLDVTQFPRSMLSTLNGNHAQEGVMGTAGNISAANSLENVSARLSIEESKESDKTANQEVSRKVSTVASVYSAPVDSSSILPEAVSVQKTSVQAELPAPVSFEKGANMIPAVLLERSDDENKMVSGNSDQGVQVQVNRENAHSSFKDWTPDKSPISAVNYPGGLESFLDLWDTVEEFYFDIHYSKRTGMNSCGPFELHGFAICWENSPVYYVNIPRDLFCKRKSNDVSRTTSVGANGSWRPEHSSDLVNARWRRIGEIMGKVGVRKFTWNLKVQIQ</sequence>
<dbReference type="STRING" id="22663.A0A2I0KD05"/>
<dbReference type="GO" id="GO:0003676">
    <property type="term" value="F:nucleic acid binding"/>
    <property type="evidence" value="ECO:0007669"/>
    <property type="project" value="InterPro"/>
</dbReference>
<keyword evidence="2" id="KW-1185">Reference proteome</keyword>
<dbReference type="InterPro" id="IPR036397">
    <property type="entry name" value="RNaseH_sf"/>
</dbReference>
<accession>A0A2I0KD05</accession>
<protein>
    <submittedName>
        <fullName evidence="1">Uncharacterized protein</fullName>
    </submittedName>
</protein>
<dbReference type="GO" id="GO:0003887">
    <property type="term" value="F:DNA-directed DNA polymerase activity"/>
    <property type="evidence" value="ECO:0007669"/>
    <property type="project" value="InterPro"/>
</dbReference>
<organism evidence="1 2">
    <name type="scientific">Punica granatum</name>
    <name type="common">Pomegranate</name>
    <dbReference type="NCBI Taxonomy" id="22663"/>
    <lineage>
        <taxon>Eukaryota</taxon>
        <taxon>Viridiplantae</taxon>
        <taxon>Streptophyta</taxon>
        <taxon>Embryophyta</taxon>
        <taxon>Tracheophyta</taxon>
        <taxon>Spermatophyta</taxon>
        <taxon>Magnoliopsida</taxon>
        <taxon>eudicotyledons</taxon>
        <taxon>Gunneridae</taxon>
        <taxon>Pentapetalae</taxon>
        <taxon>rosids</taxon>
        <taxon>malvids</taxon>
        <taxon>Myrtales</taxon>
        <taxon>Lythraceae</taxon>
        <taxon>Punica</taxon>
    </lineage>
</organism>
<dbReference type="EMBL" id="PGOL01000697">
    <property type="protein sequence ID" value="PKI66013.1"/>
    <property type="molecule type" value="Genomic_DNA"/>
</dbReference>
<feature type="non-terminal residue" evidence="1">
    <location>
        <position position="357"/>
    </location>
</feature>
<dbReference type="GO" id="GO:0006261">
    <property type="term" value="P:DNA-templated DNA replication"/>
    <property type="evidence" value="ECO:0007669"/>
    <property type="project" value="InterPro"/>
</dbReference>
<evidence type="ECO:0000313" key="2">
    <source>
        <dbReference type="Proteomes" id="UP000233551"/>
    </source>
</evidence>
<dbReference type="Proteomes" id="UP000233551">
    <property type="component" value="Unassembled WGS sequence"/>
</dbReference>
<feature type="non-terminal residue" evidence="1">
    <location>
        <position position="1"/>
    </location>
</feature>
<comment type="caution">
    <text evidence="1">The sequence shown here is derived from an EMBL/GenBank/DDBJ whole genome shotgun (WGS) entry which is preliminary data.</text>
</comment>
<proteinExistence type="predicted"/>
<dbReference type="Gene3D" id="3.30.420.10">
    <property type="entry name" value="Ribonuclease H-like superfamily/Ribonuclease H"/>
    <property type="match status" value="1"/>
</dbReference>
<dbReference type="PANTHER" id="PTHR10133">
    <property type="entry name" value="DNA POLYMERASE I"/>
    <property type="match status" value="1"/>
</dbReference>
<reference evidence="1 2" key="1">
    <citation type="submission" date="2017-11" db="EMBL/GenBank/DDBJ databases">
        <title>De-novo sequencing of pomegranate (Punica granatum L.) genome.</title>
        <authorList>
            <person name="Akparov Z."/>
            <person name="Amiraslanov A."/>
            <person name="Hajiyeva S."/>
            <person name="Abbasov M."/>
            <person name="Kaur K."/>
            <person name="Hamwieh A."/>
            <person name="Solovyev V."/>
            <person name="Salamov A."/>
            <person name="Braich B."/>
            <person name="Kosarev P."/>
            <person name="Mahmoud A."/>
            <person name="Hajiyev E."/>
            <person name="Babayeva S."/>
            <person name="Izzatullayeva V."/>
            <person name="Mammadov A."/>
            <person name="Mammadov A."/>
            <person name="Sharifova S."/>
            <person name="Ojaghi J."/>
            <person name="Eynullazada K."/>
            <person name="Bayramov B."/>
            <person name="Abdulazimova A."/>
            <person name="Shahmuradov I."/>
        </authorList>
    </citation>
    <scope>NUCLEOTIDE SEQUENCE [LARGE SCALE GENOMIC DNA]</scope>
    <source>
        <strain evidence="2">cv. AG2017</strain>
        <tissue evidence="1">Leaf</tissue>
    </source>
</reference>
<evidence type="ECO:0000313" key="1">
    <source>
        <dbReference type="EMBL" id="PKI66013.1"/>
    </source>
</evidence>